<evidence type="ECO:0000313" key="1">
    <source>
        <dbReference type="EMBL" id="HAN29365.1"/>
    </source>
</evidence>
<organism evidence="1 2">
    <name type="scientific">Haliea salexigens</name>
    <dbReference type="NCBI Taxonomy" id="287487"/>
    <lineage>
        <taxon>Bacteria</taxon>
        <taxon>Pseudomonadati</taxon>
        <taxon>Pseudomonadota</taxon>
        <taxon>Gammaproteobacteria</taxon>
        <taxon>Cellvibrionales</taxon>
        <taxon>Halieaceae</taxon>
        <taxon>Haliea</taxon>
    </lineage>
</organism>
<evidence type="ECO:0000313" key="2">
    <source>
        <dbReference type="Proteomes" id="UP000259273"/>
    </source>
</evidence>
<protein>
    <submittedName>
        <fullName evidence="1">Uncharacterized protein</fullName>
    </submittedName>
</protein>
<sequence length="99" mass="11456">MPERCTPNLSAALPGAPRHGRRAALLALLLLLLPALSQGQEPDASLQLCRKLQQQIERLDDRRQHGASASQMDRWKRQRRELKDRFNALRCRHWGNQLR</sequence>
<reference evidence="1 2" key="1">
    <citation type="journal article" date="2018" name="Nat. Biotechnol.">
        <title>A standardized bacterial taxonomy based on genome phylogeny substantially revises the tree of life.</title>
        <authorList>
            <person name="Parks D.H."/>
            <person name="Chuvochina M."/>
            <person name="Waite D.W."/>
            <person name="Rinke C."/>
            <person name="Skarshewski A."/>
            <person name="Chaumeil P.A."/>
            <person name="Hugenholtz P."/>
        </authorList>
    </citation>
    <scope>NUCLEOTIDE SEQUENCE [LARGE SCALE GENOMIC DNA]</scope>
    <source>
        <strain evidence="1">UBA9158</strain>
    </source>
</reference>
<dbReference type="STRING" id="1121937.GCA_000423125_00945"/>
<dbReference type="AlphaFoldDB" id="A0A3C1KRR0"/>
<comment type="caution">
    <text evidence="1">The sequence shown here is derived from an EMBL/GenBank/DDBJ whole genome shotgun (WGS) entry which is preliminary data.</text>
</comment>
<dbReference type="EMBL" id="DMND01000226">
    <property type="protein sequence ID" value="HAN29365.1"/>
    <property type="molecule type" value="Genomic_DNA"/>
</dbReference>
<name>A0A3C1KRR0_9GAMM</name>
<dbReference type="Proteomes" id="UP000259273">
    <property type="component" value="Unassembled WGS sequence"/>
</dbReference>
<accession>A0A3C1KRR0</accession>
<gene>
    <name evidence="1" type="ORF">DCP75_16905</name>
</gene>
<proteinExistence type="predicted"/>